<proteinExistence type="predicted"/>
<accession>A0A8J2JGV1</accession>
<evidence type="ECO:0000313" key="2">
    <source>
        <dbReference type="Proteomes" id="UP000708208"/>
    </source>
</evidence>
<organism evidence="1 2">
    <name type="scientific">Allacma fusca</name>
    <dbReference type="NCBI Taxonomy" id="39272"/>
    <lineage>
        <taxon>Eukaryota</taxon>
        <taxon>Metazoa</taxon>
        <taxon>Ecdysozoa</taxon>
        <taxon>Arthropoda</taxon>
        <taxon>Hexapoda</taxon>
        <taxon>Collembola</taxon>
        <taxon>Symphypleona</taxon>
        <taxon>Sminthuridae</taxon>
        <taxon>Allacma</taxon>
    </lineage>
</organism>
<reference evidence="1" key="1">
    <citation type="submission" date="2021-06" db="EMBL/GenBank/DDBJ databases">
        <authorList>
            <person name="Hodson N. C."/>
            <person name="Mongue J. A."/>
            <person name="Jaron S. K."/>
        </authorList>
    </citation>
    <scope>NUCLEOTIDE SEQUENCE</scope>
</reference>
<sequence length="341" mass="37927">MFAYSVRFEIFADENKQYLFRRRSEKFGLDETSSPEINSLLSLSLCGLYEEDLWLTDSQVILNSNDVSVPAVARGFEECPDDSYSCVVEIGNFLDGDLIQLQHTWPRGSAPVKPPVIKAGTREVMSISNPSTWINGLFSYRIEKSNLRLLLQVVRISGERCGIEGGLPGPQAQAPGKWKVTRMSEYVLENYGYVVEITNLLRVPLNESLCYLENGQLPFLLPEMVSSRTREVMIVKMDYSGITRGGLATFRIGTTDLRLAIVFKLFNSGNKVGAAFIPATLPTDANMMLFLSSENQWRTSVDQKCGQSKDGGLIIQSRNILAMVSMTNGLKAVLKVVIKAV</sequence>
<dbReference type="AlphaFoldDB" id="A0A8J2JGV1"/>
<evidence type="ECO:0000313" key="1">
    <source>
        <dbReference type="EMBL" id="CAG7689873.1"/>
    </source>
</evidence>
<gene>
    <name evidence="1" type="ORF">AFUS01_LOCUS3425</name>
</gene>
<comment type="caution">
    <text evidence="1">The sequence shown here is derived from an EMBL/GenBank/DDBJ whole genome shotgun (WGS) entry which is preliminary data.</text>
</comment>
<name>A0A8J2JGV1_9HEXA</name>
<protein>
    <submittedName>
        <fullName evidence="1">Uncharacterized protein</fullName>
    </submittedName>
</protein>
<dbReference type="Proteomes" id="UP000708208">
    <property type="component" value="Unassembled WGS sequence"/>
</dbReference>
<dbReference type="EMBL" id="CAJVCH010020642">
    <property type="protein sequence ID" value="CAG7689873.1"/>
    <property type="molecule type" value="Genomic_DNA"/>
</dbReference>
<keyword evidence="2" id="KW-1185">Reference proteome</keyword>